<evidence type="ECO:0000313" key="2">
    <source>
        <dbReference type="Proteomes" id="UP000824265"/>
    </source>
</evidence>
<proteinExistence type="predicted"/>
<evidence type="ECO:0000313" key="1">
    <source>
        <dbReference type="EMBL" id="HIW81316.1"/>
    </source>
</evidence>
<gene>
    <name evidence="1" type="ORF">H9742_07260</name>
</gene>
<dbReference type="EMBL" id="DXGH01000038">
    <property type="protein sequence ID" value="HIW81316.1"/>
    <property type="molecule type" value="Genomic_DNA"/>
</dbReference>
<dbReference type="AlphaFoldDB" id="A0A9D1UC89"/>
<reference evidence="1" key="2">
    <citation type="submission" date="2021-04" db="EMBL/GenBank/DDBJ databases">
        <authorList>
            <person name="Gilroy R."/>
        </authorList>
    </citation>
    <scope>NUCLEOTIDE SEQUENCE</scope>
    <source>
        <strain evidence="1">CHK195-6426</strain>
    </source>
</reference>
<organism evidence="1 2">
    <name type="scientific">Candidatus Acetatifactor stercoripullorum</name>
    <dbReference type="NCBI Taxonomy" id="2838414"/>
    <lineage>
        <taxon>Bacteria</taxon>
        <taxon>Bacillati</taxon>
        <taxon>Bacillota</taxon>
        <taxon>Clostridia</taxon>
        <taxon>Lachnospirales</taxon>
        <taxon>Lachnospiraceae</taxon>
        <taxon>Acetatifactor</taxon>
    </lineage>
</organism>
<comment type="caution">
    <text evidence="1">The sequence shown here is derived from an EMBL/GenBank/DDBJ whole genome shotgun (WGS) entry which is preliminary data.</text>
</comment>
<accession>A0A9D1UC89</accession>
<name>A0A9D1UC89_9FIRM</name>
<protein>
    <submittedName>
        <fullName evidence="1">Uncharacterized protein</fullName>
    </submittedName>
</protein>
<reference evidence="1" key="1">
    <citation type="journal article" date="2021" name="PeerJ">
        <title>Extensive microbial diversity within the chicken gut microbiome revealed by metagenomics and culture.</title>
        <authorList>
            <person name="Gilroy R."/>
            <person name="Ravi A."/>
            <person name="Getino M."/>
            <person name="Pursley I."/>
            <person name="Horton D.L."/>
            <person name="Alikhan N.F."/>
            <person name="Baker D."/>
            <person name="Gharbi K."/>
            <person name="Hall N."/>
            <person name="Watson M."/>
            <person name="Adriaenssens E.M."/>
            <person name="Foster-Nyarko E."/>
            <person name="Jarju S."/>
            <person name="Secka A."/>
            <person name="Antonio M."/>
            <person name="Oren A."/>
            <person name="Chaudhuri R.R."/>
            <person name="La Ragione R."/>
            <person name="Hildebrand F."/>
            <person name="Pallen M.J."/>
        </authorList>
    </citation>
    <scope>NUCLEOTIDE SEQUENCE</scope>
    <source>
        <strain evidence="1">CHK195-6426</strain>
    </source>
</reference>
<sequence length="339" mass="37877">MPRDINRILIEAAVKKALKDMEESPKRAARNLVDLGADFSGGRFQKRFLGVAQKMLCNEDSAYYELITDMITHVDREILLEFGINLGYNSCTRGAAKIRSIEAQRNFNIPWSLSLVIEEKELEEKGDVYASLLEQGTALGIYTYLLFLQSGDPKRLFSLVKGRPDCAFVVFLKGVQVTKEYREMAGAVKNVMTAVCGEEAMEEACGALRKDGLLYGVYGKYSQGNKDGILNGSWLAAMKKGKPYFAFLAAKEGCTDQTRREVYEYVLTVRNSQSQPVVLMDLKQDTLTIDGIISDGICMAAFDPKGQLHTNEGMKEGEQYNIFQNSLESILQDAMKIQD</sequence>
<dbReference type="Proteomes" id="UP000824265">
    <property type="component" value="Unassembled WGS sequence"/>
</dbReference>